<dbReference type="AlphaFoldDB" id="A0A840Q4S5"/>
<protein>
    <submittedName>
        <fullName evidence="2">Uncharacterized protein</fullName>
    </submittedName>
</protein>
<evidence type="ECO:0000313" key="2">
    <source>
        <dbReference type="EMBL" id="MBB5155564.1"/>
    </source>
</evidence>
<sequence>MQSVGYWEAWSLWWSGTKLEDFAMWGLPMLWWARIGKCLQFAGTAIVILDLVGPERLRALRNKGDKYAEKARRYVRNLDESSYGYPEGATPGERQLIAERRAKIDYYYNRYFIIFFCYVVPTVGVLYVGGKYFNELVSGYPDWLIHIAGWLFLLVVAILILWVIFGATLYLPVLILRVPSVVSEWLFGAGKKQGHPIRVAAFLAIVVGFHLDLLGS</sequence>
<feature type="transmembrane region" description="Helical" evidence="1">
    <location>
        <begin position="111"/>
        <end position="130"/>
    </location>
</feature>
<feature type="transmembrane region" description="Helical" evidence="1">
    <location>
        <begin position="150"/>
        <end position="176"/>
    </location>
</feature>
<accession>A0A840Q4S5</accession>
<dbReference type="Proteomes" id="UP000584374">
    <property type="component" value="Unassembled WGS sequence"/>
</dbReference>
<keyword evidence="3" id="KW-1185">Reference proteome</keyword>
<name>A0A840Q4S5_9PSEU</name>
<reference evidence="2 3" key="1">
    <citation type="submission" date="2020-08" db="EMBL/GenBank/DDBJ databases">
        <title>Sequencing the genomes of 1000 actinobacteria strains.</title>
        <authorList>
            <person name="Klenk H.-P."/>
        </authorList>
    </citation>
    <scope>NUCLEOTIDE SEQUENCE [LARGE SCALE GENOMIC DNA]</scope>
    <source>
        <strain evidence="2 3">DSM 45584</strain>
    </source>
</reference>
<dbReference type="EMBL" id="JACHIW010000001">
    <property type="protein sequence ID" value="MBB5155564.1"/>
    <property type="molecule type" value="Genomic_DNA"/>
</dbReference>
<keyword evidence="1" id="KW-0472">Membrane</keyword>
<keyword evidence="1" id="KW-0812">Transmembrane</keyword>
<evidence type="ECO:0000256" key="1">
    <source>
        <dbReference type="SAM" id="Phobius"/>
    </source>
</evidence>
<organism evidence="2 3">
    <name type="scientific">Saccharopolyspora phatthalungensis</name>
    <dbReference type="NCBI Taxonomy" id="664693"/>
    <lineage>
        <taxon>Bacteria</taxon>
        <taxon>Bacillati</taxon>
        <taxon>Actinomycetota</taxon>
        <taxon>Actinomycetes</taxon>
        <taxon>Pseudonocardiales</taxon>
        <taxon>Pseudonocardiaceae</taxon>
        <taxon>Saccharopolyspora</taxon>
    </lineage>
</organism>
<proteinExistence type="predicted"/>
<comment type="caution">
    <text evidence="2">The sequence shown here is derived from an EMBL/GenBank/DDBJ whole genome shotgun (WGS) entry which is preliminary data.</text>
</comment>
<keyword evidence="1" id="KW-1133">Transmembrane helix</keyword>
<evidence type="ECO:0000313" key="3">
    <source>
        <dbReference type="Proteomes" id="UP000584374"/>
    </source>
</evidence>
<feature type="transmembrane region" description="Helical" evidence="1">
    <location>
        <begin position="31"/>
        <end position="53"/>
    </location>
</feature>
<dbReference type="RefSeq" id="WP_184726882.1">
    <property type="nucleotide sequence ID" value="NZ_JACHIW010000001.1"/>
</dbReference>
<gene>
    <name evidence="2" type="ORF">BJ970_003098</name>
</gene>